<organism evidence="1 2">
    <name type="scientific">Coemansia aciculifera</name>
    <dbReference type="NCBI Taxonomy" id="417176"/>
    <lineage>
        <taxon>Eukaryota</taxon>
        <taxon>Fungi</taxon>
        <taxon>Fungi incertae sedis</taxon>
        <taxon>Zoopagomycota</taxon>
        <taxon>Kickxellomycotina</taxon>
        <taxon>Kickxellomycetes</taxon>
        <taxon>Kickxellales</taxon>
        <taxon>Kickxellaceae</taxon>
        <taxon>Coemansia</taxon>
    </lineage>
</organism>
<dbReference type="Proteomes" id="UP001139981">
    <property type="component" value="Unassembled WGS sequence"/>
</dbReference>
<name>A0ACC1M9B2_9FUNG</name>
<reference evidence="1" key="1">
    <citation type="submission" date="2022-07" db="EMBL/GenBank/DDBJ databases">
        <title>Phylogenomic reconstructions and comparative analyses of Kickxellomycotina fungi.</title>
        <authorList>
            <person name="Reynolds N.K."/>
            <person name="Stajich J.E."/>
            <person name="Barry K."/>
            <person name="Grigoriev I.V."/>
            <person name="Crous P."/>
            <person name="Smith M.E."/>
        </authorList>
    </citation>
    <scope>NUCLEOTIDE SEQUENCE</scope>
    <source>
        <strain evidence="1">CBS 190363</strain>
    </source>
</reference>
<protein>
    <submittedName>
        <fullName evidence="1">Uncharacterized protein</fullName>
    </submittedName>
</protein>
<dbReference type="EMBL" id="JANBVB010000007">
    <property type="protein sequence ID" value="KAJ2900333.1"/>
    <property type="molecule type" value="Genomic_DNA"/>
</dbReference>
<proteinExistence type="predicted"/>
<gene>
    <name evidence="1" type="ORF">IWW38_000592</name>
</gene>
<accession>A0ACC1M9B2</accession>
<comment type="caution">
    <text evidence="1">The sequence shown here is derived from an EMBL/GenBank/DDBJ whole genome shotgun (WGS) entry which is preliminary data.</text>
</comment>
<sequence length="515" mass="57700">MGNHMSFSVTQSEQIRVLLAAKLQQDLDPRQAADLIMVIVISCAYFIQLLAVIYMLWNRAYPPIKAKNPGLMTCVFVSSIMWFTGDIQANGHAPLKGTPLQNCKAFGVWVRVLLGVCGMSALIGLRSYGLYRVFCRNLAYRGLGFYIPFIIASAFMVIYGIVLQALPDNLTIVYMGLADLCYYNDKYKASLYALLWVTWVIIAALNWCTRNIKSSFNETRELLLACIMVFSVLTFMTVLSYTHARYPVSLTLRILATSLDQFAATTVWWLMMAVPLFKCLTDRQRYLKEWIYKLRADGLQQAYHIEPGTMVDNDNTSGGNLSYLHPNNRKYMANHQHNNNYPYVTTLVPTSTTTTNDKNDNIGGKGQQQPEFFYGGDGKDEKYAFPHIPSAADTPDHGELPPTANSNKRFSEGNSVRWATAQPILHSHKQQRPWNKLTSAVNNFVVPSFTSNPVPPIPVSPLSPVSASAAAQPYTPIPDYPESSNVPNSSLLRLGTVHDLPDSEEYGHHSSRQLI</sequence>
<keyword evidence="2" id="KW-1185">Reference proteome</keyword>
<evidence type="ECO:0000313" key="1">
    <source>
        <dbReference type="EMBL" id="KAJ2900333.1"/>
    </source>
</evidence>
<evidence type="ECO:0000313" key="2">
    <source>
        <dbReference type="Proteomes" id="UP001139981"/>
    </source>
</evidence>